<evidence type="ECO:0000256" key="6">
    <source>
        <dbReference type="ARBA" id="ARBA00022839"/>
    </source>
</evidence>
<keyword evidence="3" id="KW-0227">DNA damage</keyword>
<dbReference type="GO" id="GO:0004386">
    <property type="term" value="F:helicase activity"/>
    <property type="evidence" value="ECO:0007669"/>
    <property type="project" value="UniProtKB-KW"/>
</dbReference>
<evidence type="ECO:0000256" key="2">
    <source>
        <dbReference type="ARBA" id="ARBA00022741"/>
    </source>
</evidence>
<keyword evidence="6" id="KW-0269">Exonuclease</keyword>
<evidence type="ECO:0000313" key="11">
    <source>
        <dbReference type="EMBL" id="MSS00865.1"/>
    </source>
</evidence>
<sequence>MKTIIVPSSLHLVMYQKLLKEYSNTIDVQVLSLNSFLYDHSEQELNILYQYQKKGESLRDSNTYKNSFNDLTFLKSCLSFIRFCKLYNVKDFPEHTQKDKDLKELLLSIYSIETKEDHIKPIIDFQSVYILHKPYNDIEMKWILFLLENGAQFIDKKTQTNFHYHSMANPKKEAQWICQSIIEKNYNACDCMIFTSQESENQVLAQMLDQYNIPYTFLKKTINSFILDEFNSVFSWIQEKTLSSFLNMIQLLYPEIYKDMNAYYTSFPDSIYPSFHLEKIEYEKNYLIEETDFLYLKNAESNIKQWFLDHDFLLHLTMNDFVSICEIIQNHHINPSIEDIKAYQYVQDCYKQSFDYLKDPFLLIQYLKQSSLTQSVKEIKGVCISSLNDCNGIRPHCFIMSANAKNFPSIVIHKDIFNENYIQNTTLPSLQKRLSFQLQQLKDTLFQMEDCFISYAQSDYEGKTVEASNDIKEWIGKDASFIDVKESSNYEKTKLFISREQAKDLFFKDSIFSVSRLESFAKCPFYHYLKYGLHLREPKSVTEVSTKGTLFHSMLEHLTTIYHKDYIHVPLIEIEKIIKDEFSFFLKVYPNKKTWVEGQIIEYSQKIHRVLQQLSEFENSWHMNIKEQEYKILKKMEFEDMTLTFTGYIDRMDTSSTSFCIFDYKSSKKELRKENFQAGLSLQLLTYTIYIEENEHLKPVGCFYISLSSPFIQDEALHISYPKDNQKLGFVEPSNSNGLDEYNRQKIISGWNFDGFDIYIDSKEQFAIPKNTLSYEECKEQWDIIVNGLLKKMKEGDIQANHVENACMYCKFQRICRNNRKEVRQISFIEEEA</sequence>
<evidence type="ECO:0000259" key="10">
    <source>
        <dbReference type="Pfam" id="PF12705"/>
    </source>
</evidence>
<proteinExistence type="predicted"/>
<dbReference type="GO" id="GO:0003677">
    <property type="term" value="F:DNA binding"/>
    <property type="evidence" value="ECO:0007669"/>
    <property type="project" value="UniProtKB-KW"/>
</dbReference>
<evidence type="ECO:0000256" key="3">
    <source>
        <dbReference type="ARBA" id="ARBA00022763"/>
    </source>
</evidence>
<dbReference type="RefSeq" id="WP_154459336.1">
    <property type="nucleotide sequence ID" value="NZ_JAXEST010000016.1"/>
</dbReference>
<feature type="domain" description="PD-(D/E)XK endonuclease-like" evidence="10">
    <location>
        <begin position="512"/>
        <end position="817"/>
    </location>
</feature>
<dbReference type="Pfam" id="PF12705">
    <property type="entry name" value="PDDEXK_1"/>
    <property type="match status" value="1"/>
</dbReference>
<evidence type="ECO:0000256" key="9">
    <source>
        <dbReference type="ARBA" id="ARBA00023204"/>
    </source>
</evidence>
<keyword evidence="12" id="KW-1185">Reference proteome</keyword>
<keyword evidence="2" id="KW-0547">Nucleotide-binding</keyword>
<evidence type="ECO:0000313" key="12">
    <source>
        <dbReference type="Proteomes" id="UP000470082"/>
    </source>
</evidence>
<dbReference type="InterPro" id="IPR011335">
    <property type="entry name" value="Restrct_endonuc-II-like"/>
</dbReference>
<keyword evidence="9" id="KW-0234">DNA repair</keyword>
<evidence type="ECO:0000256" key="7">
    <source>
        <dbReference type="ARBA" id="ARBA00022840"/>
    </source>
</evidence>
<gene>
    <name evidence="11" type="ORF">FYJ50_01800</name>
</gene>
<dbReference type="Proteomes" id="UP000470082">
    <property type="component" value="Unassembled WGS sequence"/>
</dbReference>
<dbReference type="SUPFAM" id="SSF52540">
    <property type="entry name" value="P-loop containing nucleoside triphosphate hydrolases"/>
    <property type="match status" value="1"/>
</dbReference>
<keyword evidence="1" id="KW-0540">Nuclease</keyword>
<dbReference type="InterPro" id="IPR038726">
    <property type="entry name" value="PDDEXK_AddAB-type"/>
</dbReference>
<dbReference type="GO" id="GO:0004527">
    <property type="term" value="F:exonuclease activity"/>
    <property type="evidence" value="ECO:0007669"/>
    <property type="project" value="UniProtKB-KW"/>
</dbReference>
<dbReference type="GO" id="GO:0006281">
    <property type="term" value="P:DNA repair"/>
    <property type="evidence" value="ECO:0007669"/>
    <property type="project" value="UniProtKB-KW"/>
</dbReference>
<evidence type="ECO:0000256" key="8">
    <source>
        <dbReference type="ARBA" id="ARBA00023125"/>
    </source>
</evidence>
<accession>A0A7X2N1Q8</accession>
<dbReference type="EMBL" id="VUMM01000002">
    <property type="protein sequence ID" value="MSS00865.1"/>
    <property type="molecule type" value="Genomic_DNA"/>
</dbReference>
<evidence type="ECO:0000256" key="1">
    <source>
        <dbReference type="ARBA" id="ARBA00022722"/>
    </source>
</evidence>
<protein>
    <submittedName>
        <fullName evidence="11">PD-(D/E)XK nuclease family protein</fullName>
    </submittedName>
</protein>
<evidence type="ECO:0000256" key="4">
    <source>
        <dbReference type="ARBA" id="ARBA00022801"/>
    </source>
</evidence>
<dbReference type="SUPFAM" id="SSF52980">
    <property type="entry name" value="Restriction endonuclease-like"/>
    <property type="match status" value="1"/>
</dbReference>
<reference evidence="11 12" key="1">
    <citation type="submission" date="2019-08" db="EMBL/GenBank/DDBJ databases">
        <title>In-depth cultivation of the pig gut microbiome towards novel bacterial diversity and tailored functional studies.</title>
        <authorList>
            <person name="Wylensek D."/>
            <person name="Hitch T.C.A."/>
            <person name="Clavel T."/>
        </authorList>
    </citation>
    <scope>NUCLEOTIDE SEQUENCE [LARGE SCALE GENOMIC DNA]</scope>
    <source>
        <strain evidence="11 12">LKV-178-WT-2G</strain>
    </source>
</reference>
<keyword evidence="7" id="KW-0067">ATP-binding</keyword>
<organism evidence="11 12">
    <name type="scientific">Floccifex porci</name>
    <dbReference type="NCBI Taxonomy" id="2606629"/>
    <lineage>
        <taxon>Bacteria</taxon>
        <taxon>Bacillati</taxon>
        <taxon>Bacillota</taxon>
        <taxon>Erysipelotrichia</taxon>
        <taxon>Erysipelotrichales</taxon>
        <taxon>Erysipelotrichaceae</taxon>
        <taxon>Floccifex</taxon>
    </lineage>
</organism>
<evidence type="ECO:0000256" key="5">
    <source>
        <dbReference type="ARBA" id="ARBA00022806"/>
    </source>
</evidence>
<dbReference type="InterPro" id="IPR011604">
    <property type="entry name" value="PDDEXK-like_dom_sf"/>
</dbReference>
<dbReference type="AlphaFoldDB" id="A0A7X2N1Q8"/>
<dbReference type="Gene3D" id="3.40.50.300">
    <property type="entry name" value="P-loop containing nucleotide triphosphate hydrolases"/>
    <property type="match status" value="1"/>
</dbReference>
<name>A0A7X2N1Q8_9FIRM</name>
<keyword evidence="8" id="KW-0238">DNA-binding</keyword>
<keyword evidence="4" id="KW-0378">Hydrolase</keyword>
<dbReference type="GO" id="GO:0005524">
    <property type="term" value="F:ATP binding"/>
    <property type="evidence" value="ECO:0007669"/>
    <property type="project" value="UniProtKB-KW"/>
</dbReference>
<comment type="caution">
    <text evidence="11">The sequence shown here is derived from an EMBL/GenBank/DDBJ whole genome shotgun (WGS) entry which is preliminary data.</text>
</comment>
<dbReference type="InterPro" id="IPR027417">
    <property type="entry name" value="P-loop_NTPase"/>
</dbReference>
<dbReference type="Gene3D" id="3.90.320.10">
    <property type="match status" value="1"/>
</dbReference>
<keyword evidence="5" id="KW-0347">Helicase</keyword>